<dbReference type="EMBL" id="OX465080">
    <property type="protein sequence ID" value="CAI9281812.1"/>
    <property type="molecule type" value="Genomic_DNA"/>
</dbReference>
<evidence type="ECO:0000313" key="1">
    <source>
        <dbReference type="EMBL" id="CAI9281812.1"/>
    </source>
</evidence>
<name>A0AA35YXU1_LACSI</name>
<organism evidence="1 2">
    <name type="scientific">Lactuca saligna</name>
    <name type="common">Willowleaf lettuce</name>
    <dbReference type="NCBI Taxonomy" id="75948"/>
    <lineage>
        <taxon>Eukaryota</taxon>
        <taxon>Viridiplantae</taxon>
        <taxon>Streptophyta</taxon>
        <taxon>Embryophyta</taxon>
        <taxon>Tracheophyta</taxon>
        <taxon>Spermatophyta</taxon>
        <taxon>Magnoliopsida</taxon>
        <taxon>eudicotyledons</taxon>
        <taxon>Gunneridae</taxon>
        <taxon>Pentapetalae</taxon>
        <taxon>asterids</taxon>
        <taxon>campanulids</taxon>
        <taxon>Asterales</taxon>
        <taxon>Asteraceae</taxon>
        <taxon>Cichorioideae</taxon>
        <taxon>Cichorieae</taxon>
        <taxon>Lactucinae</taxon>
        <taxon>Lactuca</taxon>
    </lineage>
</organism>
<reference evidence="1" key="1">
    <citation type="submission" date="2023-04" db="EMBL/GenBank/DDBJ databases">
        <authorList>
            <person name="Vijverberg K."/>
            <person name="Xiong W."/>
            <person name="Schranz E."/>
        </authorList>
    </citation>
    <scope>NUCLEOTIDE SEQUENCE</scope>
</reference>
<keyword evidence="2" id="KW-1185">Reference proteome</keyword>
<gene>
    <name evidence="1" type="ORF">LSALG_LOCUS21488</name>
</gene>
<accession>A0AA35YXU1</accession>
<protein>
    <submittedName>
        <fullName evidence="1">Uncharacterized protein</fullName>
    </submittedName>
</protein>
<dbReference type="Proteomes" id="UP001177003">
    <property type="component" value="Chromosome 4"/>
</dbReference>
<dbReference type="AlphaFoldDB" id="A0AA35YXU1"/>
<sequence>MHESITTIFSSQSTEAERMIHDEEPNDDEIMVSFADLQFDPEEYNVPDNLITSAQENGFRIMFDGIKQKKAEKLEVHSKSFKYENQKLRDITKEHLELFVEQVTKMKESMDLKVVELKFEV</sequence>
<evidence type="ECO:0000313" key="2">
    <source>
        <dbReference type="Proteomes" id="UP001177003"/>
    </source>
</evidence>
<proteinExistence type="predicted"/>